<dbReference type="SFLD" id="SFLDG01064">
    <property type="entry name" value="F420__menaquinone_cofactor_bio"/>
    <property type="match status" value="1"/>
</dbReference>
<dbReference type="PANTHER" id="PTHR43076:SF1">
    <property type="entry name" value="LIPOYL SYNTHASE 2"/>
    <property type="match status" value="1"/>
</dbReference>
<organism evidence="9">
    <name type="scientific">uncultured Phycisphaerae bacterium</name>
    <dbReference type="NCBI Taxonomy" id="904963"/>
    <lineage>
        <taxon>Bacteria</taxon>
        <taxon>Pseudomonadati</taxon>
        <taxon>Planctomycetota</taxon>
        <taxon>Phycisphaerae</taxon>
        <taxon>environmental samples</taxon>
    </lineage>
</organism>
<dbReference type="GO" id="GO:0005506">
    <property type="term" value="F:iron ion binding"/>
    <property type="evidence" value="ECO:0007669"/>
    <property type="project" value="UniProtKB-UniRule"/>
</dbReference>
<dbReference type="Gene3D" id="3.20.20.70">
    <property type="entry name" value="Aldolase class I"/>
    <property type="match status" value="1"/>
</dbReference>
<dbReference type="Pfam" id="PF04055">
    <property type="entry name" value="Radical_SAM"/>
    <property type="match status" value="1"/>
</dbReference>
<dbReference type="InterPro" id="IPR007197">
    <property type="entry name" value="rSAM"/>
</dbReference>
<comment type="function">
    <text evidence="6">Radical SAM enzyme that catalyzes the cyclization of dehypoxanthine futalosine (DHFL) into cyclic dehypoxanthine futalosine (CDHFL), a step in the biosynthesis of menaquinone (MK, vitamin K2).</text>
</comment>
<accession>A0A6J4P5R9</accession>
<reference evidence="9" key="1">
    <citation type="submission" date="2020-02" db="EMBL/GenBank/DDBJ databases">
        <authorList>
            <person name="Meier V. D."/>
        </authorList>
    </citation>
    <scope>NUCLEOTIDE SEQUENCE</scope>
    <source>
        <strain evidence="9">AVDCRST_MAG64</strain>
    </source>
</reference>
<feature type="domain" description="Radical SAM core" evidence="8">
    <location>
        <begin position="53"/>
        <end position="288"/>
    </location>
</feature>
<feature type="binding site" evidence="6">
    <location>
        <position position="67"/>
    </location>
    <ligand>
        <name>[4Fe-4S] cluster</name>
        <dbReference type="ChEBI" id="CHEBI:49883"/>
        <note>4Fe-4S-S-AdoMet</note>
    </ligand>
</feature>
<keyword evidence="6" id="KW-0474">Menaquinone biosynthesis</keyword>
<dbReference type="InterPro" id="IPR013785">
    <property type="entry name" value="Aldolase_TIM"/>
</dbReference>
<proteinExistence type="inferred from homology"/>
<protein>
    <recommendedName>
        <fullName evidence="6">Cyclic dehypoxanthine futalosine synthase</fullName>
        <shortName evidence="6">Cyclic DHFL synthase</shortName>
        <ecNumber evidence="6">1.21.98.1</ecNumber>
    </recommendedName>
    <alternativeName>
        <fullName evidence="6">Dehypoxanthine futalosine cyclase</fullName>
        <shortName evidence="6">DHFL cyclase</shortName>
    </alternativeName>
    <alternativeName>
        <fullName evidence="6">Menaquinone biosynthetic enzyme MqnC</fullName>
    </alternativeName>
</protein>
<keyword evidence="6 9" id="KW-0560">Oxidoreductase</keyword>
<comment type="pathway">
    <text evidence="6">Quinol/quinone metabolism; menaquinone biosynthesis.</text>
</comment>
<dbReference type="InterPro" id="IPR022431">
    <property type="entry name" value="Cyclic_DHFL_synthase_mqnC"/>
</dbReference>
<dbReference type="EMBL" id="CADCUQ010000465">
    <property type="protein sequence ID" value="CAA9406988.1"/>
    <property type="molecule type" value="Genomic_DNA"/>
</dbReference>
<dbReference type="InterPro" id="IPR058240">
    <property type="entry name" value="rSAM_sf"/>
</dbReference>
<evidence type="ECO:0000256" key="6">
    <source>
        <dbReference type="HAMAP-Rule" id="MF_00992"/>
    </source>
</evidence>
<evidence type="ECO:0000256" key="7">
    <source>
        <dbReference type="SAM" id="MobiDB-lite"/>
    </source>
</evidence>
<keyword evidence="1 6" id="KW-0004">4Fe-4S</keyword>
<comment type="catalytic activity">
    <reaction evidence="6">
        <text>dehypoxanthine futalosine + S-adenosyl-L-methionine = cyclic dehypoxanthinylfutalosinate + 5'-deoxyadenosine + L-methionine + H(+)</text>
        <dbReference type="Rhea" id="RHEA:33083"/>
        <dbReference type="ChEBI" id="CHEBI:15378"/>
        <dbReference type="ChEBI" id="CHEBI:17319"/>
        <dbReference type="ChEBI" id="CHEBI:57844"/>
        <dbReference type="ChEBI" id="CHEBI:58864"/>
        <dbReference type="ChEBI" id="CHEBI:59789"/>
        <dbReference type="ChEBI" id="CHEBI:64270"/>
        <dbReference type="EC" id="1.21.98.1"/>
    </reaction>
</comment>
<comment type="similarity">
    <text evidence="6">Belongs to the radical SAM superfamily. MqnC family.</text>
</comment>
<dbReference type="EC" id="1.21.98.1" evidence="6"/>
<evidence type="ECO:0000259" key="8">
    <source>
        <dbReference type="PROSITE" id="PS51918"/>
    </source>
</evidence>
<evidence type="ECO:0000256" key="4">
    <source>
        <dbReference type="ARBA" id="ARBA00023004"/>
    </source>
</evidence>
<dbReference type="Pfam" id="PF19288">
    <property type="entry name" value="CofH_C"/>
    <property type="match status" value="1"/>
</dbReference>
<comment type="cofactor">
    <cofactor evidence="6">
        <name>[4Fe-4S] cluster</name>
        <dbReference type="ChEBI" id="CHEBI:49883"/>
    </cofactor>
    <text evidence="6">Binds 1 [4Fe-4S] cluster. The cluster is coordinated with 3 cysteines and an exchangeable S-adenosyl-L-methionine.</text>
</comment>
<dbReference type="AlphaFoldDB" id="A0A6J4P5R9"/>
<evidence type="ECO:0000313" key="9">
    <source>
        <dbReference type="EMBL" id="CAA9406988.1"/>
    </source>
</evidence>
<keyword evidence="3 6" id="KW-0479">Metal-binding</keyword>
<dbReference type="CDD" id="cd01335">
    <property type="entry name" value="Radical_SAM"/>
    <property type="match status" value="1"/>
</dbReference>
<dbReference type="SFLD" id="SFLDG01389">
    <property type="entry name" value="menaquinone_synthsis_involved"/>
    <property type="match status" value="1"/>
</dbReference>
<dbReference type="PROSITE" id="PS51918">
    <property type="entry name" value="RADICAL_SAM"/>
    <property type="match status" value="1"/>
</dbReference>
<evidence type="ECO:0000256" key="1">
    <source>
        <dbReference type="ARBA" id="ARBA00022485"/>
    </source>
</evidence>
<dbReference type="InterPro" id="IPR034405">
    <property type="entry name" value="F420"/>
</dbReference>
<evidence type="ECO:0000256" key="5">
    <source>
        <dbReference type="ARBA" id="ARBA00023014"/>
    </source>
</evidence>
<keyword evidence="4 6" id="KW-0408">Iron</keyword>
<evidence type="ECO:0000256" key="3">
    <source>
        <dbReference type="ARBA" id="ARBA00022723"/>
    </source>
</evidence>
<evidence type="ECO:0000256" key="2">
    <source>
        <dbReference type="ARBA" id="ARBA00022691"/>
    </source>
</evidence>
<dbReference type="UniPathway" id="UPA00079"/>
<dbReference type="GO" id="GO:0046992">
    <property type="term" value="F:oxidoreductase activity, acting on X-H and Y-H to form an X-Y bond"/>
    <property type="evidence" value="ECO:0007669"/>
    <property type="project" value="UniProtKB-UniRule"/>
</dbReference>
<dbReference type="GO" id="GO:0009234">
    <property type="term" value="P:menaquinone biosynthetic process"/>
    <property type="evidence" value="ECO:0007669"/>
    <property type="project" value="UniProtKB-UniRule"/>
</dbReference>
<name>A0A6J4P5R9_9BACT</name>
<dbReference type="PANTHER" id="PTHR43076">
    <property type="entry name" value="FO SYNTHASE (COFH)"/>
    <property type="match status" value="1"/>
</dbReference>
<feature type="binding site" evidence="6">
    <location>
        <position position="74"/>
    </location>
    <ligand>
        <name>[4Fe-4S] cluster</name>
        <dbReference type="ChEBI" id="CHEBI:49883"/>
        <note>4Fe-4S-S-AdoMet</note>
    </ligand>
</feature>
<dbReference type="GO" id="GO:0044689">
    <property type="term" value="F:7,8-didemethyl-8-hydroxy-5-deazariboflavin synthase activity"/>
    <property type="evidence" value="ECO:0007669"/>
    <property type="project" value="TreeGrafter"/>
</dbReference>
<dbReference type="SUPFAM" id="SSF102114">
    <property type="entry name" value="Radical SAM enzymes"/>
    <property type="match status" value="2"/>
</dbReference>
<keyword evidence="2 6" id="KW-0949">S-adenosyl-L-methionine</keyword>
<sequence>MSQKLSFQIDPVIEGRARLTDAQALELYHAASLHDLGSWAQAVARRMHPEDYRTYVIDRNINYTNVCTARCTFCAFRRDHEDADSYTLDYGKIGEKIRELVAINGTQVLMQGGMNDRLPIEWYEDLLRYIKSTFPTVHIHAFSPPEFVEFERFFGLDVREITRRFHKAGLDTIPGGGGEIFAPRVRKRIGIGKASGDDWLRVMRVAHEEGLNTSATMLIGHIEFVRERIEHMAAIRDMQDYALALQAGVDEDAARRWYVEAHDDVPTTIERARTRWPGVFAQSVTQHSALSTQHFGSYTAFIHWPFQRENTPLGRAQEWDPDVHGPFDDSTNEDVLRGRVVRMAGADEYLRMLTIARLYLDNVPSLQSSWVTMGPKVGQLAMMFGANDMGSVMMEENVVSAAGTTYRLAERDICRLIRDAGWVPAQRDQYYNVLRRHDGPDAPDLQLLAAPPMRDVRKVDKQFIGAAPGLDDGADRSERVQLPILGDR</sequence>
<dbReference type="GO" id="GO:0051539">
    <property type="term" value="F:4 iron, 4 sulfur cluster binding"/>
    <property type="evidence" value="ECO:0007669"/>
    <property type="project" value="UniProtKB-KW"/>
</dbReference>
<dbReference type="HAMAP" id="MF_00992">
    <property type="entry name" value="MqnC"/>
    <property type="match status" value="1"/>
</dbReference>
<feature type="region of interest" description="Disordered" evidence="7">
    <location>
        <begin position="467"/>
        <end position="488"/>
    </location>
</feature>
<dbReference type="InterPro" id="IPR045567">
    <property type="entry name" value="CofH/MnqC-like_C"/>
</dbReference>
<gene>
    <name evidence="6" type="primary">mqnC</name>
    <name evidence="9" type="ORF">AVDCRST_MAG64-2157</name>
</gene>
<feature type="binding site" evidence="6">
    <location>
        <position position="71"/>
    </location>
    <ligand>
        <name>[4Fe-4S] cluster</name>
        <dbReference type="ChEBI" id="CHEBI:49883"/>
        <note>4Fe-4S-S-AdoMet</note>
    </ligand>
</feature>
<dbReference type="SFLD" id="SFLDS00029">
    <property type="entry name" value="Radical_SAM"/>
    <property type="match status" value="1"/>
</dbReference>
<keyword evidence="5 6" id="KW-0411">Iron-sulfur</keyword>